<dbReference type="InterPro" id="IPR036732">
    <property type="entry name" value="AFP_Neu5c_C_sf"/>
</dbReference>
<gene>
    <name evidence="2" type="primary">legI_11</name>
    <name evidence="2" type="ORF">SDC9_187764</name>
</gene>
<dbReference type="InterPro" id="IPR051690">
    <property type="entry name" value="PseI-like"/>
</dbReference>
<dbReference type="GO" id="GO:0016051">
    <property type="term" value="P:carbohydrate biosynthetic process"/>
    <property type="evidence" value="ECO:0007669"/>
    <property type="project" value="InterPro"/>
</dbReference>
<dbReference type="InterPro" id="IPR006190">
    <property type="entry name" value="SAF_AFP_Neu5Ac"/>
</dbReference>
<dbReference type="SUPFAM" id="SSF51569">
    <property type="entry name" value="Aldolase"/>
    <property type="match status" value="1"/>
</dbReference>
<dbReference type="GO" id="GO:0047444">
    <property type="term" value="F:N-acylneuraminate-9-phosphate synthase activity"/>
    <property type="evidence" value="ECO:0007669"/>
    <property type="project" value="TreeGrafter"/>
</dbReference>
<dbReference type="AlphaFoldDB" id="A0A645HMF8"/>
<dbReference type="Pfam" id="PF08666">
    <property type="entry name" value="SAF"/>
    <property type="match status" value="1"/>
</dbReference>
<comment type="caution">
    <text evidence="2">The sequence shown here is derived from an EMBL/GenBank/DDBJ whole genome shotgun (WGS) entry which is preliminary data.</text>
</comment>
<dbReference type="InterPro" id="IPR013785">
    <property type="entry name" value="Aldolase_TIM"/>
</dbReference>
<dbReference type="Gene3D" id="3.20.20.70">
    <property type="entry name" value="Aldolase class I"/>
    <property type="match status" value="1"/>
</dbReference>
<protein>
    <submittedName>
        <fullName evidence="2">N,N'-diacetyllegionaminic acid synthase</fullName>
        <ecNumber evidence="2">2.5.1.101</ecNumber>
    </submittedName>
</protein>
<dbReference type="Gene3D" id="3.90.1210.10">
    <property type="entry name" value="Antifreeze-like/N-acetylneuraminic acid synthase C-terminal domain"/>
    <property type="match status" value="1"/>
</dbReference>
<reference evidence="2" key="1">
    <citation type="submission" date="2019-08" db="EMBL/GenBank/DDBJ databases">
        <authorList>
            <person name="Kucharzyk K."/>
            <person name="Murdoch R.W."/>
            <person name="Higgins S."/>
            <person name="Loffler F."/>
        </authorList>
    </citation>
    <scope>NUCLEOTIDE SEQUENCE</scope>
</reference>
<dbReference type="InterPro" id="IPR013132">
    <property type="entry name" value="PseI/NeuA/B-like_N"/>
</dbReference>
<dbReference type="SUPFAM" id="SSF51269">
    <property type="entry name" value="AFP III-like domain"/>
    <property type="match status" value="1"/>
</dbReference>
<keyword evidence="2" id="KW-0808">Transferase</keyword>
<dbReference type="PANTHER" id="PTHR42966:SF1">
    <property type="entry name" value="SIALIC ACID SYNTHASE"/>
    <property type="match status" value="1"/>
</dbReference>
<dbReference type="SMART" id="SM00858">
    <property type="entry name" value="SAF"/>
    <property type="match status" value="1"/>
</dbReference>
<accession>A0A645HMF8</accession>
<dbReference type="EC" id="2.5.1.101" evidence="2"/>
<dbReference type="InterPro" id="IPR013974">
    <property type="entry name" value="SAF"/>
</dbReference>
<dbReference type="InterPro" id="IPR057736">
    <property type="entry name" value="SAF_PseI/NeuA/NeuB"/>
</dbReference>
<dbReference type="EMBL" id="VSSQ01096500">
    <property type="protein sequence ID" value="MPN40228.1"/>
    <property type="molecule type" value="Genomic_DNA"/>
</dbReference>
<name>A0A645HMF8_9ZZZZ</name>
<dbReference type="CDD" id="cd11615">
    <property type="entry name" value="SAF_NeuB_like"/>
    <property type="match status" value="1"/>
</dbReference>
<evidence type="ECO:0000259" key="1">
    <source>
        <dbReference type="PROSITE" id="PS50844"/>
    </source>
</evidence>
<dbReference type="Pfam" id="PF03102">
    <property type="entry name" value="NeuB"/>
    <property type="match status" value="1"/>
</dbReference>
<sequence length="164" mass="18197">MHCNTEYPTPFEDVNLKAMQTLQERFGVEVGYSDHTTGIEVPAAAVALGASVIEKHFTLDKHMEGPDHRASLEPAELSSMVASIRNIEKALGNGIKTPSRSERKNIDIARKSIVARCAINKGDLFSEDNITVKRPGNGISPMRWFDVLGKMAKRDFEEDELIEV</sequence>
<organism evidence="2">
    <name type="scientific">bioreactor metagenome</name>
    <dbReference type="NCBI Taxonomy" id="1076179"/>
    <lineage>
        <taxon>unclassified sequences</taxon>
        <taxon>metagenomes</taxon>
        <taxon>ecological metagenomes</taxon>
    </lineage>
</organism>
<dbReference type="PANTHER" id="PTHR42966">
    <property type="entry name" value="N-ACETYLNEURAMINATE SYNTHASE"/>
    <property type="match status" value="1"/>
</dbReference>
<dbReference type="PROSITE" id="PS50844">
    <property type="entry name" value="AFP_LIKE"/>
    <property type="match status" value="1"/>
</dbReference>
<feature type="domain" description="AFP-like" evidence="1">
    <location>
        <begin position="112"/>
        <end position="164"/>
    </location>
</feature>
<evidence type="ECO:0000313" key="2">
    <source>
        <dbReference type="EMBL" id="MPN40228.1"/>
    </source>
</evidence>
<proteinExistence type="predicted"/>